<accession>A0A2K9Z6Q7</accession>
<name>A0A2K9Z6Q7_RHILE</name>
<gene>
    <name evidence="6" type="ORF">CUJ84_Chr003578</name>
</gene>
<dbReference type="AlphaFoldDB" id="A0A2K9Z6Q7"/>
<dbReference type="Pfam" id="PF08240">
    <property type="entry name" value="ADH_N"/>
    <property type="match status" value="1"/>
</dbReference>
<dbReference type="Pfam" id="PF00107">
    <property type="entry name" value="ADH_zinc_N"/>
    <property type="match status" value="1"/>
</dbReference>
<dbReference type="RefSeq" id="WP_105007026.1">
    <property type="nucleotide sequence ID" value="NZ_CP025012.1"/>
</dbReference>
<dbReference type="InterPro" id="IPR050129">
    <property type="entry name" value="Zn_alcohol_dh"/>
</dbReference>
<evidence type="ECO:0000256" key="4">
    <source>
        <dbReference type="RuleBase" id="RU361277"/>
    </source>
</evidence>
<keyword evidence="2 4" id="KW-0862">Zinc</keyword>
<comment type="cofactor">
    <cofactor evidence="4">
        <name>Zn(2+)</name>
        <dbReference type="ChEBI" id="CHEBI:29105"/>
    </cofactor>
</comment>
<dbReference type="InterPro" id="IPR002328">
    <property type="entry name" value="ADH_Zn_CS"/>
</dbReference>
<comment type="similarity">
    <text evidence="4">Belongs to the zinc-containing alcohol dehydrogenase family.</text>
</comment>
<evidence type="ECO:0000259" key="5">
    <source>
        <dbReference type="SMART" id="SM00829"/>
    </source>
</evidence>
<dbReference type="Gene3D" id="3.40.50.720">
    <property type="entry name" value="NAD(P)-binding Rossmann-like Domain"/>
    <property type="match status" value="1"/>
</dbReference>
<evidence type="ECO:0000256" key="2">
    <source>
        <dbReference type="ARBA" id="ARBA00022833"/>
    </source>
</evidence>
<dbReference type="SUPFAM" id="SSF51735">
    <property type="entry name" value="NAD(P)-binding Rossmann-fold domains"/>
    <property type="match status" value="1"/>
</dbReference>
<keyword evidence="1 4" id="KW-0479">Metal-binding</keyword>
<evidence type="ECO:0000313" key="7">
    <source>
        <dbReference type="Proteomes" id="UP000238523"/>
    </source>
</evidence>
<evidence type="ECO:0000313" key="6">
    <source>
        <dbReference type="EMBL" id="AUW43913.1"/>
    </source>
</evidence>
<dbReference type="SUPFAM" id="SSF50129">
    <property type="entry name" value="GroES-like"/>
    <property type="match status" value="1"/>
</dbReference>
<proteinExistence type="inferred from homology"/>
<sequence>MKGLVFLGEGKMEFRDYPDPVPGPDEVIVRIKASGMCGSDLNHLNEPKRREDQIVIEGHEPCGIVEEVGSAVRPWEARVGDRVMVYHYDGCRTCPNCRTGWMQNCDNTRIAFGGNGHGAHAPFMKVPAHTIIKLPEQLSFNAGAAVGCGSGTAYAALKRVNLLADETIAIFGQGPVGLSCTVFARAFGARVIALDVGEERLQMAKDFGADFVINPMKDDPVKAIRDLTKGGLGADKAIECSSNLVARQQALQAIRRWGTTCLVGVHGSMQFECDELITNQKNLVGSLTFNKNLQDECAGFVAERGIDVDALFTHEFQLDQAVEAYALFEQRKIGKGVFVFD</sequence>
<dbReference type="GO" id="GO:0016616">
    <property type="term" value="F:oxidoreductase activity, acting on the CH-OH group of donors, NAD or NADP as acceptor"/>
    <property type="evidence" value="ECO:0007669"/>
    <property type="project" value="UniProtKB-ARBA"/>
</dbReference>
<dbReference type="GO" id="GO:0008270">
    <property type="term" value="F:zinc ion binding"/>
    <property type="evidence" value="ECO:0007669"/>
    <property type="project" value="InterPro"/>
</dbReference>
<dbReference type="InterPro" id="IPR036291">
    <property type="entry name" value="NAD(P)-bd_dom_sf"/>
</dbReference>
<organism evidence="6 7">
    <name type="scientific">Rhizobium leguminosarum</name>
    <dbReference type="NCBI Taxonomy" id="384"/>
    <lineage>
        <taxon>Bacteria</taxon>
        <taxon>Pseudomonadati</taxon>
        <taxon>Pseudomonadota</taxon>
        <taxon>Alphaproteobacteria</taxon>
        <taxon>Hyphomicrobiales</taxon>
        <taxon>Rhizobiaceae</taxon>
        <taxon>Rhizobium/Agrobacterium group</taxon>
        <taxon>Rhizobium</taxon>
    </lineage>
</organism>
<protein>
    <submittedName>
        <fullName evidence="6">Putative alcohol dehydrogenase</fullName>
    </submittedName>
</protein>
<dbReference type="CDD" id="cd08239">
    <property type="entry name" value="THR_DH_like"/>
    <property type="match status" value="1"/>
</dbReference>
<dbReference type="SMART" id="SM00829">
    <property type="entry name" value="PKS_ER"/>
    <property type="match status" value="1"/>
</dbReference>
<dbReference type="PANTHER" id="PTHR43401:SF5">
    <property type="entry name" value="ALCOHOL DEHYDROGENASE-RELATED"/>
    <property type="match status" value="1"/>
</dbReference>
<dbReference type="Proteomes" id="UP000238523">
    <property type="component" value="Chromosome"/>
</dbReference>
<dbReference type="Gene3D" id="3.90.180.10">
    <property type="entry name" value="Medium-chain alcohol dehydrogenases, catalytic domain"/>
    <property type="match status" value="1"/>
</dbReference>
<dbReference type="InterPro" id="IPR020843">
    <property type="entry name" value="ER"/>
</dbReference>
<reference evidence="6 7" key="1">
    <citation type="submission" date="2017-11" db="EMBL/GenBank/DDBJ databases">
        <title>Complete genome of Rhizobium leguminosarum Norway, an ineffective micro-symbiont.</title>
        <authorList>
            <person name="Hoffrichter A."/>
            <person name="Liang J."/>
            <person name="Brachmann A."/>
            <person name="Marin M."/>
        </authorList>
    </citation>
    <scope>NUCLEOTIDE SEQUENCE [LARGE SCALE GENOMIC DNA]</scope>
    <source>
        <strain evidence="6 7">Norway</strain>
    </source>
</reference>
<feature type="domain" description="Enoyl reductase (ER)" evidence="5">
    <location>
        <begin position="8"/>
        <end position="338"/>
    </location>
</feature>
<dbReference type="PROSITE" id="PS00059">
    <property type="entry name" value="ADH_ZINC"/>
    <property type="match status" value="1"/>
</dbReference>
<dbReference type="InterPro" id="IPR013149">
    <property type="entry name" value="ADH-like_C"/>
</dbReference>
<keyword evidence="3" id="KW-0560">Oxidoreductase</keyword>
<evidence type="ECO:0000256" key="1">
    <source>
        <dbReference type="ARBA" id="ARBA00022723"/>
    </source>
</evidence>
<dbReference type="InterPro" id="IPR011032">
    <property type="entry name" value="GroES-like_sf"/>
</dbReference>
<dbReference type="EMBL" id="CP025012">
    <property type="protein sequence ID" value="AUW43913.1"/>
    <property type="molecule type" value="Genomic_DNA"/>
</dbReference>
<dbReference type="InterPro" id="IPR013154">
    <property type="entry name" value="ADH-like_N"/>
</dbReference>
<evidence type="ECO:0000256" key="3">
    <source>
        <dbReference type="ARBA" id="ARBA00023002"/>
    </source>
</evidence>
<dbReference type="PANTHER" id="PTHR43401">
    <property type="entry name" value="L-THREONINE 3-DEHYDROGENASE"/>
    <property type="match status" value="1"/>
</dbReference>